<organism evidence="2">
    <name type="scientific">Tanacetum cinerariifolium</name>
    <name type="common">Dalmatian daisy</name>
    <name type="synonym">Chrysanthemum cinerariifolium</name>
    <dbReference type="NCBI Taxonomy" id="118510"/>
    <lineage>
        <taxon>Eukaryota</taxon>
        <taxon>Viridiplantae</taxon>
        <taxon>Streptophyta</taxon>
        <taxon>Embryophyta</taxon>
        <taxon>Tracheophyta</taxon>
        <taxon>Spermatophyta</taxon>
        <taxon>Magnoliopsida</taxon>
        <taxon>eudicotyledons</taxon>
        <taxon>Gunneridae</taxon>
        <taxon>Pentapetalae</taxon>
        <taxon>asterids</taxon>
        <taxon>campanulids</taxon>
        <taxon>Asterales</taxon>
        <taxon>Asteraceae</taxon>
        <taxon>Asteroideae</taxon>
        <taxon>Anthemideae</taxon>
        <taxon>Anthemidinae</taxon>
        <taxon>Tanacetum</taxon>
    </lineage>
</organism>
<dbReference type="AlphaFoldDB" id="A0A699GV70"/>
<comment type="caution">
    <text evidence="2">The sequence shown here is derived from an EMBL/GenBank/DDBJ whole genome shotgun (WGS) entry which is preliminary data.</text>
</comment>
<feature type="compositionally biased region" description="Polar residues" evidence="1">
    <location>
        <begin position="364"/>
        <end position="379"/>
    </location>
</feature>
<reference evidence="2" key="1">
    <citation type="journal article" date="2019" name="Sci. Rep.">
        <title>Draft genome of Tanacetum cinerariifolium, the natural source of mosquito coil.</title>
        <authorList>
            <person name="Yamashiro T."/>
            <person name="Shiraishi A."/>
            <person name="Satake H."/>
            <person name="Nakayama K."/>
        </authorList>
    </citation>
    <scope>NUCLEOTIDE SEQUENCE</scope>
</reference>
<accession>A0A699GV70</accession>
<evidence type="ECO:0000313" key="2">
    <source>
        <dbReference type="EMBL" id="GEW49386.1"/>
    </source>
</evidence>
<feature type="compositionally biased region" description="Low complexity" evidence="1">
    <location>
        <begin position="353"/>
        <end position="363"/>
    </location>
</feature>
<name>A0A699GV70_TANCI</name>
<gene>
    <name evidence="2" type="ORF">Tci_221362</name>
</gene>
<protein>
    <submittedName>
        <fullName evidence="2">Uncharacterized protein</fullName>
    </submittedName>
</protein>
<proteinExistence type="predicted"/>
<feature type="region of interest" description="Disordered" evidence="1">
    <location>
        <begin position="353"/>
        <end position="379"/>
    </location>
</feature>
<sequence length="422" mass="48917">MTNDHTNYYLGITSITVNGKNAYELKRKFLDDLHKNAFSGTNGEDVVEHIEYFIKIVDPIDLPNVNQDKLRVVIFPISLVGDAWRWSILGLLKLRSDEIEPTNDETSHLDKTNNDNEQEIDEIFKIETNMFNYETSLCEKFKQFNYLLKIDPDLLTKDIEGFKTYEEFKEDLIYEWNKDVPWVLKKPWMDYGAWKEPTPVTHSLEDSELKEEALRNKDIMEGLINDDVESNNEDKERCELFDNETHELLVCNIRRFKMIKYSFEDDKEYVAVKEDEYEDLTRLHKGYDRFQSLLSQLETHGACVSTEDSNQKFLRSLPSSWSQVYLIMRTKPEVDTLNFDDLNNNLTFFESDVKGSTGSSSSTQNVEFVSSDKTSSTNEVNTAFGVSTSSGHNSQKESSSSYTDDLMYSFFANQSSGLQTRS</sequence>
<evidence type="ECO:0000256" key="1">
    <source>
        <dbReference type="SAM" id="MobiDB-lite"/>
    </source>
</evidence>
<dbReference type="EMBL" id="BKCJ010060712">
    <property type="protein sequence ID" value="GEW49386.1"/>
    <property type="molecule type" value="Genomic_DNA"/>
</dbReference>
<dbReference type="Pfam" id="PF14223">
    <property type="entry name" value="Retrotran_gag_2"/>
    <property type="match status" value="1"/>
</dbReference>